<protein>
    <recommendedName>
        <fullName evidence="2">alpha-L-rhamnosidase</fullName>
        <ecNumber evidence="2">3.2.1.40</ecNumber>
    </recommendedName>
</protein>
<dbReference type="Pfam" id="PF17389">
    <property type="entry name" value="Bac_rhamnosid6H"/>
    <property type="match status" value="1"/>
</dbReference>
<dbReference type="GO" id="GO:0005975">
    <property type="term" value="P:carbohydrate metabolic process"/>
    <property type="evidence" value="ECO:0007669"/>
    <property type="project" value="InterPro"/>
</dbReference>
<reference evidence="4 5" key="1">
    <citation type="submission" date="2020-06" db="EMBL/GenBank/DDBJ databases">
        <title>Complete Genome Sequence of Clostridium muelleri sp. nov. P21T, an Acid-Alcohol Producing Acetogen Isolated from Old Hay.</title>
        <authorList>
            <person name="Duncan K.E."/>
            <person name="Tanner R.S."/>
        </authorList>
    </citation>
    <scope>NUCLEOTIDE SEQUENCE [LARGE SCALE GENOMIC DNA]</scope>
    <source>
        <strain evidence="4 5">P21</strain>
    </source>
</reference>
<dbReference type="EMBL" id="JABBNI010000063">
    <property type="protein sequence ID" value="NMM65207.1"/>
    <property type="molecule type" value="Genomic_DNA"/>
</dbReference>
<proteinExistence type="predicted"/>
<name>A0A7Y0HQW7_9CLOT</name>
<dbReference type="InterPro" id="IPR012341">
    <property type="entry name" value="6hp_glycosidase-like_sf"/>
</dbReference>
<dbReference type="InterPro" id="IPR008928">
    <property type="entry name" value="6-hairpin_glycosidase_sf"/>
</dbReference>
<dbReference type="Proteomes" id="UP000537131">
    <property type="component" value="Unassembled WGS sequence"/>
</dbReference>
<dbReference type="InterPro" id="IPR016007">
    <property type="entry name" value="Alpha_rhamnosid"/>
</dbReference>
<dbReference type="PANTHER" id="PTHR33307:SF6">
    <property type="entry name" value="ALPHA-RHAMNOSIDASE (EUROFUNG)-RELATED"/>
    <property type="match status" value="1"/>
</dbReference>
<dbReference type="Gene3D" id="1.50.10.10">
    <property type="match status" value="1"/>
</dbReference>
<evidence type="ECO:0000259" key="3">
    <source>
        <dbReference type="Pfam" id="PF17389"/>
    </source>
</evidence>
<evidence type="ECO:0000256" key="2">
    <source>
        <dbReference type="ARBA" id="ARBA00012652"/>
    </source>
</evidence>
<dbReference type="SUPFAM" id="SSF48208">
    <property type="entry name" value="Six-hairpin glycosidases"/>
    <property type="match status" value="1"/>
</dbReference>
<keyword evidence="5" id="KW-1185">Reference proteome</keyword>
<dbReference type="GO" id="GO:0030596">
    <property type="term" value="F:alpha-L-rhamnosidase activity"/>
    <property type="evidence" value="ECO:0007669"/>
    <property type="project" value="UniProtKB-EC"/>
</dbReference>
<dbReference type="EC" id="3.2.1.40" evidence="2"/>
<organism evidence="4 5">
    <name type="scientific">Clostridium muellerianum</name>
    <dbReference type="NCBI Taxonomy" id="2716538"/>
    <lineage>
        <taxon>Bacteria</taxon>
        <taxon>Bacillati</taxon>
        <taxon>Bacillota</taxon>
        <taxon>Clostridia</taxon>
        <taxon>Eubacteriales</taxon>
        <taxon>Clostridiaceae</taxon>
        <taxon>Clostridium</taxon>
    </lineage>
</organism>
<feature type="domain" description="Alpha-L-rhamnosidase six-hairpin glycosidase" evidence="3">
    <location>
        <begin position="5"/>
        <end position="116"/>
    </location>
</feature>
<evidence type="ECO:0000313" key="5">
    <source>
        <dbReference type="Proteomes" id="UP000537131"/>
    </source>
</evidence>
<dbReference type="InterPro" id="IPR035396">
    <property type="entry name" value="Bac_rhamnosid6H"/>
</dbReference>
<accession>A0A7Y0HQW7</accession>
<evidence type="ECO:0000313" key="4">
    <source>
        <dbReference type="EMBL" id="NMM65207.1"/>
    </source>
</evidence>
<dbReference type="AlphaFoldDB" id="A0A7Y0HQW7"/>
<gene>
    <name evidence="4" type="ORF">HBE96_21730</name>
</gene>
<sequence>MQGLYALAAHFKMGNDKANKKFIDRLIFKIKENGNRLDTGFLGTPILLDVLTNYGEKDIAYKLLLQEECPSWLYMVNQGATTIWECWDAIKPNGNRNIISYNHYSLGSVQDYIVRKIGGLGSGTYKLNI</sequence>
<comment type="caution">
    <text evidence="4">The sequence shown here is derived from an EMBL/GenBank/DDBJ whole genome shotgun (WGS) entry which is preliminary data.</text>
</comment>
<dbReference type="PANTHER" id="PTHR33307">
    <property type="entry name" value="ALPHA-RHAMNOSIDASE (EUROFUNG)"/>
    <property type="match status" value="1"/>
</dbReference>
<comment type="catalytic activity">
    <reaction evidence="1">
        <text>Hydrolysis of terminal non-reducing alpha-L-rhamnose residues in alpha-L-rhamnosides.</text>
        <dbReference type="EC" id="3.2.1.40"/>
    </reaction>
</comment>
<evidence type="ECO:0000256" key="1">
    <source>
        <dbReference type="ARBA" id="ARBA00001445"/>
    </source>
</evidence>